<comment type="caution">
    <text evidence="2">The sequence shown here is derived from an EMBL/GenBank/DDBJ whole genome shotgun (WGS) entry which is preliminary data.</text>
</comment>
<reference evidence="2" key="1">
    <citation type="submission" date="2022-10" db="EMBL/GenBank/DDBJ databases">
        <title>The WGS of Solirubrobacter ginsenosidimutans DSM 21036.</title>
        <authorList>
            <person name="Jiang Z."/>
        </authorList>
    </citation>
    <scope>NUCLEOTIDE SEQUENCE</scope>
    <source>
        <strain evidence="2">DSM 21036</strain>
    </source>
</reference>
<organism evidence="2 3">
    <name type="scientific">Solirubrobacter ginsenosidimutans</name>
    <dbReference type="NCBI Taxonomy" id="490573"/>
    <lineage>
        <taxon>Bacteria</taxon>
        <taxon>Bacillati</taxon>
        <taxon>Actinomycetota</taxon>
        <taxon>Thermoleophilia</taxon>
        <taxon>Solirubrobacterales</taxon>
        <taxon>Solirubrobacteraceae</taxon>
        <taxon>Solirubrobacter</taxon>
    </lineage>
</organism>
<dbReference type="InterPro" id="IPR032710">
    <property type="entry name" value="NTF2-like_dom_sf"/>
</dbReference>
<dbReference type="EMBL" id="JAPDOD010000045">
    <property type="protein sequence ID" value="MDA0165309.1"/>
    <property type="molecule type" value="Genomic_DNA"/>
</dbReference>
<sequence>MSTVDRLQSIEEIRALIATYAISFDDHDWERFGSLWTEDAAFVVDGEAFEPREAMLEFLTTCLPDDYAGKHMNSPPLIELSPDGESASADTDVVWIPQNFENAIVARYHDTLVRRDGRWLFARREETPLQYKPGPPPMSVTAVGVSGATMRTGGD</sequence>
<dbReference type="Proteomes" id="UP001149140">
    <property type="component" value="Unassembled WGS sequence"/>
</dbReference>
<dbReference type="InterPro" id="IPR037401">
    <property type="entry name" value="SnoaL-like"/>
</dbReference>
<dbReference type="Pfam" id="PF13577">
    <property type="entry name" value="SnoaL_4"/>
    <property type="match status" value="1"/>
</dbReference>
<name>A0A9X3MYR5_9ACTN</name>
<evidence type="ECO:0000259" key="1">
    <source>
        <dbReference type="Pfam" id="PF13577"/>
    </source>
</evidence>
<dbReference type="RefSeq" id="WP_270044565.1">
    <property type="nucleotide sequence ID" value="NZ_JAPDOD010000045.1"/>
</dbReference>
<dbReference type="InterPro" id="IPR011944">
    <property type="entry name" value="Steroid_delta5-4_isomerase"/>
</dbReference>
<dbReference type="NCBIfam" id="TIGR02246">
    <property type="entry name" value="SgcJ/EcaC family oxidoreductase"/>
    <property type="match status" value="1"/>
</dbReference>
<protein>
    <submittedName>
        <fullName evidence="2">Nuclear transport factor 2 family protein</fullName>
    </submittedName>
</protein>
<evidence type="ECO:0000313" key="3">
    <source>
        <dbReference type="Proteomes" id="UP001149140"/>
    </source>
</evidence>
<evidence type="ECO:0000313" key="2">
    <source>
        <dbReference type="EMBL" id="MDA0165309.1"/>
    </source>
</evidence>
<gene>
    <name evidence="2" type="ORF">OM076_33885</name>
</gene>
<dbReference type="AlphaFoldDB" id="A0A9X3MYR5"/>
<feature type="domain" description="SnoaL-like" evidence="1">
    <location>
        <begin position="6"/>
        <end position="124"/>
    </location>
</feature>
<proteinExistence type="predicted"/>
<keyword evidence="3" id="KW-1185">Reference proteome</keyword>
<dbReference type="Gene3D" id="3.10.450.50">
    <property type="match status" value="1"/>
</dbReference>
<dbReference type="CDD" id="cd00531">
    <property type="entry name" value="NTF2_like"/>
    <property type="match status" value="1"/>
</dbReference>
<dbReference type="SUPFAM" id="SSF54427">
    <property type="entry name" value="NTF2-like"/>
    <property type="match status" value="1"/>
</dbReference>
<accession>A0A9X3MYR5</accession>